<evidence type="ECO:0000313" key="4">
    <source>
        <dbReference type="Proteomes" id="UP000245639"/>
    </source>
</evidence>
<proteinExistence type="predicted"/>
<gene>
    <name evidence="3" type="ORF">C8D89_112133</name>
</gene>
<dbReference type="Proteomes" id="UP000245639">
    <property type="component" value="Unassembled WGS sequence"/>
</dbReference>
<keyword evidence="2" id="KW-0472">Membrane</keyword>
<accession>A0A2U1F4I3</accession>
<keyword evidence="2" id="KW-1133">Transmembrane helix</keyword>
<evidence type="ECO:0000256" key="2">
    <source>
        <dbReference type="SAM" id="Phobius"/>
    </source>
</evidence>
<feature type="region of interest" description="Disordered" evidence="1">
    <location>
        <begin position="72"/>
        <end position="96"/>
    </location>
</feature>
<comment type="caution">
    <text evidence="3">The sequence shown here is derived from an EMBL/GenBank/DDBJ whole genome shotgun (WGS) entry which is preliminary data.</text>
</comment>
<protein>
    <submittedName>
        <fullName evidence="3">Anti-sigma-K factor rskA</fullName>
    </submittedName>
</protein>
<feature type="transmembrane region" description="Helical" evidence="2">
    <location>
        <begin position="103"/>
        <end position="125"/>
    </location>
</feature>
<name>A0A2U1F4I3_9PSEU</name>
<dbReference type="EMBL" id="QEKW01000012">
    <property type="protein sequence ID" value="PVZ06940.1"/>
    <property type="molecule type" value="Genomic_DNA"/>
</dbReference>
<dbReference type="RefSeq" id="WP_165825831.1">
    <property type="nucleotide sequence ID" value="NZ_QEKW01000012.1"/>
</dbReference>
<sequence length="234" mass="23133">MSHPTADQLTDAALPGTPTDPDVAAHLGDCASCAAEVAALRRTVGHARDGVGLDVAPPPRPEVWDGILARLGDDAPGTPAPPPAARPGAATGTRVPRRSGRRLLAAGLAGLVAVAAVLAAVVLAGTPDSSPATTRVTLVAARPGVAGEVVGGGQTMHVEVTLPEPVPAGADLEVWDMGGGTPRSLGALQPVDGRAHWVGDLTLPGEGPMPPLDVSLEPPGSGPGHSGLSLAHTP</sequence>
<reference evidence="3 4" key="1">
    <citation type="submission" date="2018-04" db="EMBL/GenBank/DDBJ databases">
        <title>Genomic Encyclopedia of Type Strains, Phase IV (KMG-IV): sequencing the most valuable type-strain genomes for metagenomic binning, comparative biology and taxonomic classification.</title>
        <authorList>
            <person name="Goeker M."/>
        </authorList>
    </citation>
    <scope>NUCLEOTIDE SEQUENCE [LARGE SCALE GENOMIC DNA]</scope>
    <source>
        <strain evidence="3 4">DSM 45771</strain>
    </source>
</reference>
<feature type="region of interest" description="Disordered" evidence="1">
    <location>
        <begin position="203"/>
        <end position="234"/>
    </location>
</feature>
<organism evidence="3 4">
    <name type="scientific">Actinomycetospora cinnamomea</name>
    <dbReference type="NCBI Taxonomy" id="663609"/>
    <lineage>
        <taxon>Bacteria</taxon>
        <taxon>Bacillati</taxon>
        <taxon>Actinomycetota</taxon>
        <taxon>Actinomycetes</taxon>
        <taxon>Pseudonocardiales</taxon>
        <taxon>Pseudonocardiaceae</taxon>
        <taxon>Actinomycetospora</taxon>
    </lineage>
</organism>
<evidence type="ECO:0000313" key="3">
    <source>
        <dbReference type="EMBL" id="PVZ06940.1"/>
    </source>
</evidence>
<dbReference type="AlphaFoldDB" id="A0A2U1F4I3"/>
<evidence type="ECO:0000256" key="1">
    <source>
        <dbReference type="SAM" id="MobiDB-lite"/>
    </source>
</evidence>
<keyword evidence="4" id="KW-1185">Reference proteome</keyword>
<keyword evidence="2" id="KW-0812">Transmembrane</keyword>
<feature type="region of interest" description="Disordered" evidence="1">
    <location>
        <begin position="1"/>
        <end position="20"/>
    </location>
</feature>